<comment type="catalytic activity">
    <reaction evidence="14">
        <text>L-seryl-[protein] + ATP = O-phospho-L-seryl-[protein] + ADP + H(+)</text>
        <dbReference type="Rhea" id="RHEA:17989"/>
        <dbReference type="Rhea" id="RHEA-COMP:9863"/>
        <dbReference type="Rhea" id="RHEA-COMP:11604"/>
        <dbReference type="ChEBI" id="CHEBI:15378"/>
        <dbReference type="ChEBI" id="CHEBI:29999"/>
        <dbReference type="ChEBI" id="CHEBI:30616"/>
        <dbReference type="ChEBI" id="CHEBI:83421"/>
        <dbReference type="ChEBI" id="CHEBI:456216"/>
        <dbReference type="EC" id="2.7.11.22"/>
    </reaction>
</comment>
<evidence type="ECO:0000256" key="13">
    <source>
        <dbReference type="ARBA" id="ARBA00047811"/>
    </source>
</evidence>
<dbReference type="GO" id="GO:0016592">
    <property type="term" value="C:mediator complex"/>
    <property type="evidence" value="ECO:0007669"/>
    <property type="project" value="TreeGrafter"/>
</dbReference>
<proteinExistence type="inferred from homology"/>
<evidence type="ECO:0000256" key="15">
    <source>
        <dbReference type="ARBA" id="ARBA00049280"/>
    </source>
</evidence>
<feature type="compositionally biased region" description="Polar residues" evidence="18">
    <location>
        <begin position="397"/>
        <end position="409"/>
    </location>
</feature>
<feature type="domain" description="Protein kinase" evidence="19">
    <location>
        <begin position="14"/>
        <end position="320"/>
    </location>
</feature>
<evidence type="ECO:0000256" key="6">
    <source>
        <dbReference type="ARBA" id="ARBA00022679"/>
    </source>
</evidence>
<keyword evidence="6" id="KW-0808">Transferase</keyword>
<comment type="similarity">
    <text evidence="2">Belongs to the protein kinase superfamily. CMGC Ser/Thr protein kinase family. CDC2/CDKX subfamily.</text>
</comment>
<evidence type="ECO:0000313" key="21">
    <source>
        <dbReference type="Proteomes" id="UP001146793"/>
    </source>
</evidence>
<name>A0AAV7Z0Q4_9EUKA</name>
<dbReference type="Proteomes" id="UP001146793">
    <property type="component" value="Unassembled WGS sequence"/>
</dbReference>
<dbReference type="PROSITE" id="PS00108">
    <property type="entry name" value="PROTEIN_KINASE_ST"/>
    <property type="match status" value="1"/>
</dbReference>
<evidence type="ECO:0000256" key="16">
    <source>
        <dbReference type="PROSITE-ProRule" id="PRU10141"/>
    </source>
</evidence>
<gene>
    <name evidence="20" type="ORF">M0812_01748</name>
</gene>
<feature type="compositionally biased region" description="Basic residues" evidence="18">
    <location>
        <begin position="453"/>
        <end position="466"/>
    </location>
</feature>
<dbReference type="SMART" id="SM00220">
    <property type="entry name" value="S_TKc"/>
    <property type="match status" value="1"/>
</dbReference>
<sequence length="466" mass="55086">MNNSSKKKSVFETYEFLGRIGKGSYGIVHKAREMGTNRYVAIKEYLKHANQKQDQGVMASTIREIKLLKELNFESVVKIEDVFYVEENGTRKMYIAFEYAEHDLYKIILHYHNRRQRMPEALVKSFMWQILNGMHYLHENWVIHRDIKPANILIKDTPDEKGVVKIADFGLARIFQDPFNGLGRDGNVVTIWYRAPELLLGSEHYTKAIDIWSIGCLFFELLRGMTLFRGEEIKSNRVVFQQDQMKKITQLLGVPDSTTWNGIEKYPFYQNMKDWVGKTNTLLKNISSNEKMAFSLLSKMLIYDPHKRITAKEALEHSYFRDSPLPTIPAFKNLTERFPEKEMGKYDELHPNPDPEKRKNPNPEKRRNQKIENQNFRKRKNIRNPRQSETKTIEIRTLTNTSKNPLQRKQSLRRSIKPKMKLQPNTQRRKRKNPIKNPIKPQKNKPSQSRTSFTRKKKRTNITKRK</sequence>
<keyword evidence="5 17" id="KW-0723">Serine/threonine-protein kinase</keyword>
<comment type="catalytic activity">
    <reaction evidence="13">
        <text>L-threonyl-[protein] + ATP = O-phospho-L-threonyl-[protein] + ADP + H(+)</text>
        <dbReference type="Rhea" id="RHEA:46608"/>
        <dbReference type="Rhea" id="RHEA-COMP:11060"/>
        <dbReference type="Rhea" id="RHEA-COMP:11605"/>
        <dbReference type="ChEBI" id="CHEBI:15378"/>
        <dbReference type="ChEBI" id="CHEBI:30013"/>
        <dbReference type="ChEBI" id="CHEBI:30616"/>
        <dbReference type="ChEBI" id="CHEBI:61977"/>
        <dbReference type="ChEBI" id="CHEBI:456216"/>
        <dbReference type="EC" id="2.7.11.22"/>
    </reaction>
</comment>
<dbReference type="EC" id="2.7.11.23" evidence="3"/>
<dbReference type="FunFam" id="1.10.510.10:FF:000408">
    <property type="entry name" value="Serine/threonine-protein kinase SSN3"/>
    <property type="match status" value="1"/>
</dbReference>
<dbReference type="SUPFAM" id="SSF56112">
    <property type="entry name" value="Protein kinase-like (PK-like)"/>
    <property type="match status" value="1"/>
</dbReference>
<evidence type="ECO:0000256" key="5">
    <source>
        <dbReference type="ARBA" id="ARBA00022527"/>
    </source>
</evidence>
<dbReference type="GO" id="GO:0008353">
    <property type="term" value="F:RNA polymerase II CTD heptapeptide repeat kinase activity"/>
    <property type="evidence" value="ECO:0007669"/>
    <property type="project" value="UniProtKB-EC"/>
</dbReference>
<dbReference type="InterPro" id="IPR017441">
    <property type="entry name" value="Protein_kinase_ATP_BS"/>
</dbReference>
<dbReference type="GO" id="GO:0004693">
    <property type="term" value="F:cyclin-dependent protein serine/threonine kinase activity"/>
    <property type="evidence" value="ECO:0007669"/>
    <property type="project" value="UniProtKB-EC"/>
</dbReference>
<evidence type="ECO:0000313" key="20">
    <source>
        <dbReference type="EMBL" id="KAJ3434630.1"/>
    </source>
</evidence>
<dbReference type="InterPro" id="IPR050108">
    <property type="entry name" value="CDK"/>
</dbReference>
<dbReference type="Pfam" id="PF00069">
    <property type="entry name" value="Pkinase"/>
    <property type="match status" value="1"/>
</dbReference>
<reference evidence="20" key="1">
    <citation type="submission" date="2022-08" db="EMBL/GenBank/DDBJ databases">
        <title>Novel sulphate-reducing endosymbionts in the free-living metamonad Anaeramoeba.</title>
        <authorList>
            <person name="Jerlstrom-Hultqvist J."/>
            <person name="Cepicka I."/>
            <person name="Gallot-Lavallee L."/>
            <person name="Salas-Leiva D."/>
            <person name="Curtis B.A."/>
            <person name="Zahonova K."/>
            <person name="Pipaliya S."/>
            <person name="Dacks J."/>
            <person name="Roger A.J."/>
        </authorList>
    </citation>
    <scope>NUCLEOTIDE SEQUENCE</scope>
    <source>
        <strain evidence="20">Busselton2</strain>
    </source>
</reference>
<keyword evidence="9 20" id="KW-0418">Kinase</keyword>
<dbReference type="PROSITE" id="PS50011">
    <property type="entry name" value="PROTEIN_KINASE_DOM"/>
    <property type="match status" value="1"/>
</dbReference>
<dbReference type="Gene3D" id="3.30.200.20">
    <property type="entry name" value="Phosphorylase Kinase, domain 1"/>
    <property type="match status" value="1"/>
</dbReference>
<comment type="caution">
    <text evidence="20">The sequence shown here is derived from an EMBL/GenBank/DDBJ whole genome shotgun (WGS) entry which is preliminary data.</text>
</comment>
<dbReference type="PANTHER" id="PTHR24056:SF495">
    <property type="entry name" value="CYCLIN-DEPENDENT KINASE 8-RELATED"/>
    <property type="match status" value="1"/>
</dbReference>
<dbReference type="EC" id="2.7.11.22" evidence="4"/>
<feature type="region of interest" description="Disordered" evidence="18">
    <location>
        <begin position="342"/>
        <end position="466"/>
    </location>
</feature>
<keyword evidence="11" id="KW-0539">Nucleus</keyword>
<evidence type="ECO:0000256" key="17">
    <source>
        <dbReference type="RuleBase" id="RU000304"/>
    </source>
</evidence>
<feature type="compositionally biased region" description="Basic and acidic residues" evidence="18">
    <location>
        <begin position="342"/>
        <end position="370"/>
    </location>
</feature>
<evidence type="ECO:0000256" key="8">
    <source>
        <dbReference type="ARBA" id="ARBA00022741"/>
    </source>
</evidence>
<dbReference type="GO" id="GO:0005524">
    <property type="term" value="F:ATP binding"/>
    <property type="evidence" value="ECO:0007669"/>
    <property type="project" value="UniProtKB-UniRule"/>
</dbReference>
<dbReference type="InterPro" id="IPR011009">
    <property type="entry name" value="Kinase-like_dom_sf"/>
</dbReference>
<accession>A0AAV7Z0Q4</accession>
<comment type="catalytic activity">
    <reaction evidence="15">
        <text>[DNA-directed RNA polymerase] + ATP = phospho-[DNA-directed RNA polymerase] + ADP + H(+)</text>
        <dbReference type="Rhea" id="RHEA:10216"/>
        <dbReference type="Rhea" id="RHEA-COMP:11321"/>
        <dbReference type="Rhea" id="RHEA-COMP:11322"/>
        <dbReference type="ChEBI" id="CHEBI:15378"/>
        <dbReference type="ChEBI" id="CHEBI:30616"/>
        <dbReference type="ChEBI" id="CHEBI:43176"/>
        <dbReference type="ChEBI" id="CHEBI:68546"/>
        <dbReference type="ChEBI" id="CHEBI:456216"/>
        <dbReference type="EC" id="2.7.11.23"/>
    </reaction>
</comment>
<protein>
    <recommendedName>
        <fullName evidence="12">Cyclin-dependent kinase 8</fullName>
        <ecNumber evidence="4">2.7.11.22</ecNumber>
        <ecNumber evidence="3">2.7.11.23</ecNumber>
    </recommendedName>
</protein>
<evidence type="ECO:0000256" key="14">
    <source>
        <dbReference type="ARBA" id="ARBA00048367"/>
    </source>
</evidence>
<keyword evidence="8 16" id="KW-0547">Nucleotide-binding</keyword>
<keyword evidence="10 16" id="KW-0067">ATP-binding</keyword>
<dbReference type="PANTHER" id="PTHR24056">
    <property type="entry name" value="CELL DIVISION PROTEIN KINASE"/>
    <property type="match status" value="1"/>
</dbReference>
<comment type="subcellular location">
    <subcellularLocation>
        <location evidence="1">Nucleus</location>
    </subcellularLocation>
</comment>
<keyword evidence="7" id="KW-0479">Metal-binding</keyword>
<evidence type="ECO:0000256" key="18">
    <source>
        <dbReference type="SAM" id="MobiDB-lite"/>
    </source>
</evidence>
<evidence type="ECO:0000256" key="2">
    <source>
        <dbReference type="ARBA" id="ARBA00006485"/>
    </source>
</evidence>
<evidence type="ECO:0000256" key="1">
    <source>
        <dbReference type="ARBA" id="ARBA00004123"/>
    </source>
</evidence>
<evidence type="ECO:0000256" key="10">
    <source>
        <dbReference type="ARBA" id="ARBA00022840"/>
    </source>
</evidence>
<dbReference type="AlphaFoldDB" id="A0AAV7Z0Q4"/>
<evidence type="ECO:0000256" key="4">
    <source>
        <dbReference type="ARBA" id="ARBA00012425"/>
    </source>
</evidence>
<dbReference type="EMBL" id="JANTQA010000042">
    <property type="protein sequence ID" value="KAJ3434630.1"/>
    <property type="molecule type" value="Genomic_DNA"/>
</dbReference>
<organism evidence="20 21">
    <name type="scientific">Anaeramoeba flamelloides</name>
    <dbReference type="NCBI Taxonomy" id="1746091"/>
    <lineage>
        <taxon>Eukaryota</taxon>
        <taxon>Metamonada</taxon>
        <taxon>Anaeramoebidae</taxon>
        <taxon>Anaeramoeba</taxon>
    </lineage>
</organism>
<evidence type="ECO:0000256" key="12">
    <source>
        <dbReference type="ARBA" id="ARBA00041823"/>
    </source>
</evidence>
<evidence type="ECO:0000256" key="9">
    <source>
        <dbReference type="ARBA" id="ARBA00022777"/>
    </source>
</evidence>
<dbReference type="GO" id="GO:0046872">
    <property type="term" value="F:metal ion binding"/>
    <property type="evidence" value="ECO:0007669"/>
    <property type="project" value="UniProtKB-KW"/>
</dbReference>
<dbReference type="InterPro" id="IPR008271">
    <property type="entry name" value="Ser/Thr_kinase_AS"/>
</dbReference>
<dbReference type="InterPro" id="IPR000719">
    <property type="entry name" value="Prot_kinase_dom"/>
</dbReference>
<evidence type="ECO:0000256" key="7">
    <source>
        <dbReference type="ARBA" id="ARBA00022723"/>
    </source>
</evidence>
<feature type="compositionally biased region" description="Basic residues" evidence="18">
    <location>
        <begin position="410"/>
        <end position="420"/>
    </location>
</feature>
<dbReference type="PROSITE" id="PS00107">
    <property type="entry name" value="PROTEIN_KINASE_ATP"/>
    <property type="match status" value="1"/>
</dbReference>
<evidence type="ECO:0000259" key="19">
    <source>
        <dbReference type="PROSITE" id="PS50011"/>
    </source>
</evidence>
<evidence type="ECO:0000256" key="3">
    <source>
        <dbReference type="ARBA" id="ARBA00012409"/>
    </source>
</evidence>
<evidence type="ECO:0000256" key="11">
    <source>
        <dbReference type="ARBA" id="ARBA00023242"/>
    </source>
</evidence>
<feature type="compositionally biased region" description="Low complexity" evidence="18">
    <location>
        <begin position="435"/>
        <end position="446"/>
    </location>
</feature>
<dbReference type="Gene3D" id="1.10.510.10">
    <property type="entry name" value="Transferase(Phosphotransferase) domain 1"/>
    <property type="match status" value="1"/>
</dbReference>
<feature type="binding site" evidence="16">
    <location>
        <position position="43"/>
    </location>
    <ligand>
        <name>ATP</name>
        <dbReference type="ChEBI" id="CHEBI:30616"/>
    </ligand>
</feature>